<evidence type="ECO:0000313" key="3">
    <source>
        <dbReference type="Proteomes" id="UP000198757"/>
    </source>
</evidence>
<sequence length="570" mass="64494">MELTEKGIQKTLFYAIYLLVAAALCIGVLMLLGTSYDAIVHRAVAILQRPDLEQAIRAKYFSPRKFKLFKAIFIPGGLALLVLMLLALFRFGPRMLAAWIGGTRLCCRSITAVFKAPADLTGVPRCLFWSGLLVYLVKSVVYIFWFPAQHDELWNYNTYIVQPFYYSCLVRNNYPLHNLILNLADLLPFENKEVLMRLPNLLIGTALYFFTFYGAKKISGNAFLAACAAILMSVMPVVTFYTLYARGTLLALLLSALFLYAAYRYVIYKNRSSVFWIVVATVLGFYSIPTFLFPFVIGVFFIIAGRGMTRQVIKGLTAALLLVALLYLPMLLGVGGSGIIRDAAGRLPFHELALVFKKFSLGVIAAFMGGAGEAVGIFLLLLTPFFYGKFKTGGMLWALLMFPFYSFWLLGYHVPVRAMPFVVVPVVTAWVLLIGRLQQVNRLCAGVVLLVLVAMYHWKTHNSAYLNWSVKSDREGLHLRTWLVQEQKNTLIDHTRSFFYYYPSIDYYTRQKNAPVQIVSGDPRSNRYLPGFKADSLHTVWVVDKDSAAAVARFKGWRYRKAGTSFIFYR</sequence>
<dbReference type="GO" id="GO:0016757">
    <property type="term" value="F:glycosyltransferase activity"/>
    <property type="evidence" value="ECO:0007669"/>
    <property type="project" value="UniProtKB-KW"/>
</dbReference>
<keyword evidence="1" id="KW-0472">Membrane</keyword>
<proteinExistence type="predicted"/>
<feature type="transmembrane region" description="Helical" evidence="1">
    <location>
        <begin position="249"/>
        <end position="267"/>
    </location>
</feature>
<protein>
    <submittedName>
        <fullName evidence="2">Dolichyl-phosphate-mannose-protein mannosyltransferase</fullName>
    </submittedName>
</protein>
<feature type="transmembrane region" description="Helical" evidence="1">
    <location>
        <begin position="12"/>
        <end position="32"/>
    </location>
</feature>
<gene>
    <name evidence="2" type="ORF">SAMN04487894_12547</name>
</gene>
<feature type="transmembrane region" description="Helical" evidence="1">
    <location>
        <begin position="194"/>
        <end position="215"/>
    </location>
</feature>
<feature type="transmembrane region" description="Helical" evidence="1">
    <location>
        <begin position="361"/>
        <end position="382"/>
    </location>
</feature>
<dbReference type="OrthoDB" id="1489163at2"/>
<dbReference type="Proteomes" id="UP000198757">
    <property type="component" value="Unassembled WGS sequence"/>
</dbReference>
<keyword evidence="1" id="KW-0812">Transmembrane</keyword>
<dbReference type="RefSeq" id="WP_090393377.1">
    <property type="nucleotide sequence ID" value="NZ_FMZO01000025.1"/>
</dbReference>
<feature type="transmembrane region" description="Helical" evidence="1">
    <location>
        <begin position="222"/>
        <end position="243"/>
    </location>
</feature>
<feature type="transmembrane region" description="Helical" evidence="1">
    <location>
        <begin position="316"/>
        <end position="340"/>
    </location>
</feature>
<feature type="transmembrane region" description="Helical" evidence="1">
    <location>
        <begin position="274"/>
        <end position="304"/>
    </location>
</feature>
<organism evidence="2 3">
    <name type="scientific">Niabella drilacis (strain DSM 25811 / CCM 8410 / CCUG 62505 / LMG 26954 / E90)</name>
    <dbReference type="NCBI Taxonomy" id="1285928"/>
    <lineage>
        <taxon>Bacteria</taxon>
        <taxon>Pseudomonadati</taxon>
        <taxon>Bacteroidota</taxon>
        <taxon>Chitinophagia</taxon>
        <taxon>Chitinophagales</taxon>
        <taxon>Chitinophagaceae</taxon>
        <taxon>Niabella</taxon>
    </lineage>
</organism>
<dbReference type="EMBL" id="FMZO01000025">
    <property type="protein sequence ID" value="SDE19124.1"/>
    <property type="molecule type" value="Genomic_DNA"/>
</dbReference>
<feature type="transmembrane region" description="Helical" evidence="1">
    <location>
        <begin position="418"/>
        <end position="434"/>
    </location>
</feature>
<accession>A0A1G7AW73</accession>
<feature type="transmembrane region" description="Helical" evidence="1">
    <location>
        <begin position="394"/>
        <end position="411"/>
    </location>
</feature>
<keyword evidence="3" id="KW-1185">Reference proteome</keyword>
<evidence type="ECO:0000313" key="2">
    <source>
        <dbReference type="EMBL" id="SDE19124.1"/>
    </source>
</evidence>
<keyword evidence="2" id="KW-0808">Transferase</keyword>
<evidence type="ECO:0000256" key="1">
    <source>
        <dbReference type="SAM" id="Phobius"/>
    </source>
</evidence>
<dbReference type="AlphaFoldDB" id="A0A1G7AW73"/>
<dbReference type="STRING" id="1285928.SAMN04487894_12547"/>
<reference evidence="3" key="1">
    <citation type="submission" date="2016-10" db="EMBL/GenBank/DDBJ databases">
        <authorList>
            <person name="Varghese N."/>
            <person name="Submissions S."/>
        </authorList>
    </citation>
    <scope>NUCLEOTIDE SEQUENCE [LARGE SCALE GENOMIC DNA]</scope>
    <source>
        <strain evidence="3">DSM 25811 / CCM 8410 / LMG 26954 / E90</strain>
    </source>
</reference>
<feature type="transmembrane region" description="Helical" evidence="1">
    <location>
        <begin position="68"/>
        <end position="89"/>
    </location>
</feature>
<keyword evidence="1" id="KW-1133">Transmembrane helix</keyword>
<keyword evidence="2" id="KW-0328">Glycosyltransferase</keyword>
<name>A0A1G7AW73_NIADE</name>
<feature type="transmembrane region" description="Helical" evidence="1">
    <location>
        <begin position="126"/>
        <end position="145"/>
    </location>
</feature>